<keyword evidence="3" id="KW-0547">Nucleotide-binding</keyword>
<dbReference type="PANTHER" id="PTHR43776">
    <property type="entry name" value="TRANSPORT ATP-BINDING PROTEIN"/>
    <property type="match status" value="1"/>
</dbReference>
<dbReference type="InterPro" id="IPR017871">
    <property type="entry name" value="ABC_transporter-like_CS"/>
</dbReference>
<proteinExistence type="inferred from homology"/>
<reference evidence="7 9" key="1">
    <citation type="journal article" date="2016" name="Plant Dis.">
        <title>Improved production of propionic acid using genome shuffling.</title>
        <authorList>
            <person name="Luna-Flores C.H."/>
            <person name="Palfreyman R.W."/>
            <person name="Kromer J.O."/>
            <person name="Nielsen L.K."/>
            <person name="Marcellin E."/>
        </authorList>
    </citation>
    <scope>NUCLEOTIDE SEQUENCE [LARGE SCALE GENOMIC DNA]</scope>
    <source>
        <strain evidence="7 9">F3E8</strain>
    </source>
</reference>
<dbReference type="RefSeq" id="WP_062820147.1">
    <property type="nucleotide sequence ID" value="NZ_CP014352.1"/>
</dbReference>
<dbReference type="InterPro" id="IPR003439">
    <property type="entry name" value="ABC_transporter-like_ATP-bd"/>
</dbReference>
<name>A0AAC8YGF7_9ACTN</name>
<keyword evidence="2" id="KW-0813">Transport</keyword>
<organism evidence="6 8">
    <name type="scientific">Acidipropionibacterium acidipropionici</name>
    <dbReference type="NCBI Taxonomy" id="1748"/>
    <lineage>
        <taxon>Bacteria</taxon>
        <taxon>Bacillati</taxon>
        <taxon>Actinomycetota</taxon>
        <taxon>Actinomycetes</taxon>
        <taxon>Propionibacteriales</taxon>
        <taxon>Propionibacteriaceae</taxon>
        <taxon>Acidipropionibacterium</taxon>
    </lineage>
</organism>
<keyword evidence="9" id="KW-1185">Reference proteome</keyword>
<evidence type="ECO:0000256" key="2">
    <source>
        <dbReference type="ARBA" id="ARBA00022448"/>
    </source>
</evidence>
<dbReference type="Pfam" id="PF00005">
    <property type="entry name" value="ABC_tran"/>
    <property type="match status" value="1"/>
</dbReference>
<accession>A0AAC8YGF7</accession>
<comment type="similarity">
    <text evidence="1">Belongs to the ABC transporter superfamily.</text>
</comment>
<dbReference type="SMART" id="SM00382">
    <property type="entry name" value="AAA"/>
    <property type="match status" value="1"/>
</dbReference>
<protein>
    <submittedName>
        <fullName evidence="6">Peptide ABC transporter ATP-binding protein</fullName>
    </submittedName>
</protein>
<gene>
    <name evidence="7" type="ORF">A8L58_14695</name>
    <name evidence="6" type="ORF">AXH35_13245</name>
</gene>
<dbReference type="AlphaFoldDB" id="A0AAC8YGF7"/>
<dbReference type="SUPFAM" id="SSF52540">
    <property type="entry name" value="P-loop containing nucleoside triphosphate hydrolases"/>
    <property type="match status" value="1"/>
</dbReference>
<dbReference type="EMBL" id="CP015970">
    <property type="protein sequence ID" value="AOZ47716.1"/>
    <property type="molecule type" value="Genomic_DNA"/>
</dbReference>
<dbReference type="InterPro" id="IPR050319">
    <property type="entry name" value="ABC_transp_ATP-bind"/>
</dbReference>
<evidence type="ECO:0000256" key="1">
    <source>
        <dbReference type="ARBA" id="ARBA00005417"/>
    </source>
</evidence>
<dbReference type="PROSITE" id="PS00211">
    <property type="entry name" value="ABC_TRANSPORTER_1"/>
    <property type="match status" value="1"/>
</dbReference>
<dbReference type="EMBL" id="CP014352">
    <property type="protein sequence ID" value="AMS06261.1"/>
    <property type="molecule type" value="Genomic_DNA"/>
</dbReference>
<evidence type="ECO:0000259" key="5">
    <source>
        <dbReference type="PROSITE" id="PS50893"/>
    </source>
</evidence>
<reference evidence="6 8" key="2">
    <citation type="submission" date="2016-02" db="EMBL/GenBank/DDBJ databases">
        <title>Complete Genome Sequence of Propionibacterium acidipropionici ATCC 55737.</title>
        <authorList>
            <person name="Luna Flores C.H."/>
            <person name="Nielsen L.K."/>
            <person name="Marcellin E."/>
        </authorList>
    </citation>
    <scope>NUCLEOTIDE SEQUENCE [LARGE SCALE GENOMIC DNA]</scope>
    <source>
        <strain evidence="6 8">ATCC 55737</strain>
    </source>
</reference>
<keyword evidence="4 6" id="KW-0067">ATP-binding</keyword>
<evidence type="ECO:0000313" key="6">
    <source>
        <dbReference type="EMBL" id="AMS06261.1"/>
    </source>
</evidence>
<dbReference type="GO" id="GO:0016887">
    <property type="term" value="F:ATP hydrolysis activity"/>
    <property type="evidence" value="ECO:0007669"/>
    <property type="project" value="InterPro"/>
</dbReference>
<evidence type="ECO:0000256" key="4">
    <source>
        <dbReference type="ARBA" id="ARBA00022840"/>
    </source>
</evidence>
<evidence type="ECO:0000256" key="3">
    <source>
        <dbReference type="ARBA" id="ARBA00022741"/>
    </source>
</evidence>
<sequence>MAPESPAGSALVAAGVSAGYEGEKVLDGVDLTVGSGDSPLGLVGPSGVGKTTLIRVLKGTVLPWSGSVTFNGTPVHKLRFGAAKVFTAGARFMSQDSMTIVDPRETVKDRLKLASKEARKGGRPHEVTPVQMLASVGLGEEYLGRAMRTLSGGEQQRVALATALATRPEILVLDEPLSAVDPGSRAQIARMLAAMIAQLEIGTMVASHDLDLIQHLCPEVAFLADGRIVARGPLREVLDSGEHPAIRDMADNAREALIFRR</sequence>
<dbReference type="Proteomes" id="UP000075221">
    <property type="component" value="Chromosome"/>
</dbReference>
<dbReference type="InterPro" id="IPR003593">
    <property type="entry name" value="AAA+_ATPase"/>
</dbReference>
<evidence type="ECO:0000313" key="8">
    <source>
        <dbReference type="Proteomes" id="UP000075221"/>
    </source>
</evidence>
<dbReference type="GO" id="GO:0055085">
    <property type="term" value="P:transmembrane transport"/>
    <property type="evidence" value="ECO:0007669"/>
    <property type="project" value="UniProtKB-ARBA"/>
</dbReference>
<evidence type="ECO:0000313" key="9">
    <source>
        <dbReference type="Proteomes" id="UP000178666"/>
    </source>
</evidence>
<dbReference type="Gene3D" id="3.40.50.300">
    <property type="entry name" value="P-loop containing nucleotide triphosphate hydrolases"/>
    <property type="match status" value="1"/>
</dbReference>
<dbReference type="GO" id="GO:0005524">
    <property type="term" value="F:ATP binding"/>
    <property type="evidence" value="ECO:0007669"/>
    <property type="project" value="UniProtKB-KW"/>
</dbReference>
<dbReference type="Proteomes" id="UP000178666">
    <property type="component" value="Chromosome"/>
</dbReference>
<dbReference type="PROSITE" id="PS50893">
    <property type="entry name" value="ABC_TRANSPORTER_2"/>
    <property type="match status" value="1"/>
</dbReference>
<dbReference type="PANTHER" id="PTHR43776:SF7">
    <property type="entry name" value="D,D-DIPEPTIDE TRANSPORT ATP-BINDING PROTEIN DDPF-RELATED"/>
    <property type="match status" value="1"/>
</dbReference>
<dbReference type="InterPro" id="IPR027417">
    <property type="entry name" value="P-loop_NTPase"/>
</dbReference>
<evidence type="ECO:0000313" key="7">
    <source>
        <dbReference type="EMBL" id="AOZ47716.1"/>
    </source>
</evidence>
<feature type="domain" description="ABC transporter" evidence="5">
    <location>
        <begin position="11"/>
        <end position="250"/>
    </location>
</feature>